<dbReference type="Gene3D" id="2.60.40.2180">
    <property type="match status" value="1"/>
</dbReference>
<feature type="domain" description="Peptidase S9 prolyl oligopeptidase catalytic" evidence="3">
    <location>
        <begin position="234"/>
        <end position="299"/>
    </location>
</feature>
<reference evidence="4 5" key="1">
    <citation type="submission" date="2019-03" db="EMBL/GenBank/DDBJ databases">
        <title>Diversity of the mouse oral microbiome.</title>
        <authorList>
            <person name="Joseph S."/>
            <person name="Aduse-Opoku J."/>
            <person name="Curtis M."/>
            <person name="Wade W."/>
            <person name="Hashim A."/>
        </authorList>
    </citation>
    <scope>NUCLEOTIDE SEQUENCE [LARGE SCALE GENOMIC DNA]</scope>
    <source>
        <strain evidence="4 5">WT12</strain>
    </source>
</reference>
<evidence type="ECO:0000313" key="4">
    <source>
        <dbReference type="EMBL" id="TFV13036.1"/>
    </source>
</evidence>
<name>A0A4Y9K8S8_9PAST</name>
<dbReference type="GO" id="GO:0006508">
    <property type="term" value="P:proteolysis"/>
    <property type="evidence" value="ECO:0007669"/>
    <property type="project" value="InterPro"/>
</dbReference>
<dbReference type="Gene3D" id="3.40.50.1820">
    <property type="entry name" value="alpha/beta hydrolase"/>
    <property type="match status" value="1"/>
</dbReference>
<gene>
    <name evidence="4" type="ORF">E4T80_02245</name>
</gene>
<evidence type="ECO:0000256" key="2">
    <source>
        <dbReference type="SAM" id="SignalP"/>
    </source>
</evidence>
<organism evidence="4 5">
    <name type="scientific">Muribacter muris</name>
    <dbReference type="NCBI Taxonomy" id="67855"/>
    <lineage>
        <taxon>Bacteria</taxon>
        <taxon>Pseudomonadati</taxon>
        <taxon>Pseudomonadota</taxon>
        <taxon>Gammaproteobacteria</taxon>
        <taxon>Pasteurellales</taxon>
        <taxon>Pasteurellaceae</taxon>
        <taxon>Muribacter</taxon>
    </lineage>
</organism>
<dbReference type="InterPro" id="IPR001375">
    <property type="entry name" value="Peptidase_S9_cat"/>
</dbReference>
<sequence>MKKWSFLVILVSSTLSAQTINFSLKAQVFDDGQKITALELETKHLKFNRQNLTPDIFEVYVKSNLPIDLQNNNVFGQSEGKQSINSVSVKNNGNIELRFSDNSQANTLAYIGGQISRNVEQQLDYQINLKQVGIFTQIPQFKQTDIMDNEVERFTPKISKSGLNYQIFSPNLQNSAQKRPLIIWFHGNGEGGVSSYQNNRSQLLANRGAIAFAETNTQKIFGGAYVIAPQAPDTWYHNYSKNYIQKMKGLIDEIVANNAIDNQRIYLFGASAGGYMALRMYIEYPELFAAASVAAPALDKAPLSGGKATTEADLEKIKHKPLWLVHSANDPTISYTNTSKTSKRVFQFLRESGAILTAYPTVKIGKKDYNGHWSWIYSTRNLPVNPQGDHLFQWVAKQRLTQ</sequence>
<dbReference type="PANTHER" id="PTHR43037:SF1">
    <property type="entry name" value="BLL1128 PROTEIN"/>
    <property type="match status" value="1"/>
</dbReference>
<comment type="caution">
    <text evidence="4">The sequence shown here is derived from an EMBL/GenBank/DDBJ whole genome shotgun (WGS) entry which is preliminary data.</text>
</comment>
<dbReference type="RefSeq" id="WP_135054552.1">
    <property type="nucleotide sequence ID" value="NZ_JADGLC010000003.1"/>
</dbReference>
<dbReference type="SUPFAM" id="SSF53474">
    <property type="entry name" value="alpha/beta-Hydrolases"/>
    <property type="match status" value="1"/>
</dbReference>
<dbReference type="AlphaFoldDB" id="A0A4Y9K8S8"/>
<dbReference type="Pfam" id="PF00326">
    <property type="entry name" value="Peptidase_S9"/>
    <property type="match status" value="1"/>
</dbReference>
<evidence type="ECO:0000259" key="3">
    <source>
        <dbReference type="Pfam" id="PF00326"/>
    </source>
</evidence>
<feature type="chain" id="PRO_5021395502" evidence="2">
    <location>
        <begin position="18"/>
        <end position="402"/>
    </location>
</feature>
<dbReference type="InterPro" id="IPR029058">
    <property type="entry name" value="AB_hydrolase_fold"/>
</dbReference>
<accession>A0A4Y9K8S8</accession>
<protein>
    <submittedName>
        <fullName evidence="4">Phospholipase</fullName>
    </submittedName>
</protein>
<dbReference type="InterPro" id="IPR050955">
    <property type="entry name" value="Plant_Biomass_Hydrol_Est"/>
</dbReference>
<dbReference type="PANTHER" id="PTHR43037">
    <property type="entry name" value="UNNAMED PRODUCT-RELATED"/>
    <property type="match status" value="1"/>
</dbReference>
<keyword evidence="1 2" id="KW-0732">Signal</keyword>
<proteinExistence type="predicted"/>
<dbReference type="OrthoDB" id="9764953at2"/>
<evidence type="ECO:0000256" key="1">
    <source>
        <dbReference type="ARBA" id="ARBA00022729"/>
    </source>
</evidence>
<dbReference type="GO" id="GO:0008236">
    <property type="term" value="F:serine-type peptidase activity"/>
    <property type="evidence" value="ECO:0007669"/>
    <property type="project" value="InterPro"/>
</dbReference>
<dbReference type="Proteomes" id="UP000297396">
    <property type="component" value="Unassembled WGS sequence"/>
</dbReference>
<evidence type="ECO:0000313" key="5">
    <source>
        <dbReference type="Proteomes" id="UP000297396"/>
    </source>
</evidence>
<feature type="signal peptide" evidence="2">
    <location>
        <begin position="1"/>
        <end position="17"/>
    </location>
</feature>
<dbReference type="EMBL" id="SPPA01000003">
    <property type="protein sequence ID" value="TFV13036.1"/>
    <property type="molecule type" value="Genomic_DNA"/>
</dbReference>